<keyword evidence="2" id="KW-0238">DNA-binding</keyword>
<feature type="transmembrane region" description="Helical" evidence="4">
    <location>
        <begin position="73"/>
        <end position="92"/>
    </location>
</feature>
<feature type="transmembrane region" description="Helical" evidence="4">
    <location>
        <begin position="129"/>
        <end position="150"/>
    </location>
</feature>
<dbReference type="PANTHER" id="PTHR44688:SF16">
    <property type="entry name" value="DNA-BINDING TRANSCRIPTIONAL ACTIVATOR DEVR_DOSR"/>
    <property type="match status" value="1"/>
</dbReference>
<feature type="transmembrane region" description="Helical" evidence="4">
    <location>
        <begin position="190"/>
        <end position="207"/>
    </location>
</feature>
<evidence type="ECO:0000313" key="7">
    <source>
        <dbReference type="Proteomes" id="UP000308978"/>
    </source>
</evidence>
<dbReference type="PROSITE" id="PS50043">
    <property type="entry name" value="HTH_LUXR_2"/>
    <property type="match status" value="1"/>
</dbReference>
<protein>
    <submittedName>
        <fullName evidence="6">Helix-turn-helix transcriptional regulator</fullName>
    </submittedName>
</protein>
<dbReference type="CDD" id="cd06170">
    <property type="entry name" value="LuxR_C_like"/>
    <property type="match status" value="1"/>
</dbReference>
<proteinExistence type="predicted"/>
<keyword evidence="3" id="KW-0804">Transcription</keyword>
<dbReference type="Proteomes" id="UP000308978">
    <property type="component" value="Unassembled WGS sequence"/>
</dbReference>
<feature type="transmembrane region" description="Helical" evidence="4">
    <location>
        <begin position="104"/>
        <end position="123"/>
    </location>
</feature>
<dbReference type="SUPFAM" id="SSF46894">
    <property type="entry name" value="C-terminal effector domain of the bipartite response regulators"/>
    <property type="match status" value="1"/>
</dbReference>
<organism evidence="6 7">
    <name type="scientific">Adlercreutzia caecimuris</name>
    <dbReference type="NCBI Taxonomy" id="671266"/>
    <lineage>
        <taxon>Bacteria</taxon>
        <taxon>Bacillati</taxon>
        <taxon>Actinomycetota</taxon>
        <taxon>Coriobacteriia</taxon>
        <taxon>Eggerthellales</taxon>
        <taxon>Eggerthellaceae</taxon>
        <taxon>Adlercreutzia</taxon>
    </lineage>
</organism>
<keyword evidence="1" id="KW-0805">Transcription regulation</keyword>
<dbReference type="SMART" id="SM00421">
    <property type="entry name" value="HTH_LUXR"/>
    <property type="match status" value="1"/>
</dbReference>
<feature type="transmembrane region" description="Helical" evidence="4">
    <location>
        <begin position="162"/>
        <end position="184"/>
    </location>
</feature>
<evidence type="ECO:0000256" key="2">
    <source>
        <dbReference type="ARBA" id="ARBA00023125"/>
    </source>
</evidence>
<evidence type="ECO:0000313" key="6">
    <source>
        <dbReference type="EMBL" id="THG36343.1"/>
    </source>
</evidence>
<dbReference type="PANTHER" id="PTHR44688">
    <property type="entry name" value="DNA-BINDING TRANSCRIPTIONAL ACTIVATOR DEVR_DOSR"/>
    <property type="match status" value="1"/>
</dbReference>
<comment type="caution">
    <text evidence="6">The sequence shown here is derived from an EMBL/GenBank/DDBJ whole genome shotgun (WGS) entry which is preliminary data.</text>
</comment>
<dbReference type="Pfam" id="PF00196">
    <property type="entry name" value="GerE"/>
    <property type="match status" value="1"/>
</dbReference>
<sequence>MSVSRKRVLRRFPSSKRYDLLISREGTMQINLRAHGVNRMQAAKIALADAIIWLWLHQANYDSLFTASFIEPAMLALPSFVLSGALVIGITWARWDRIPRTLRVGTALAAAAVGLGLTLLPQLPAAPEFAHAALVLGLAVLCGFAALLRLETLAKCDDFSTLSVALSGSLLLFYLLNLVLLLVPRPVYDFLVVMAPLAMLFGTNTPAPSCKRLGPLPKKVRLSPPSIAPCLAGAATGLVVALGTVSMATSPGQLFAHPAPLFLISQLLFIMLGVITAFGIDLRKASYFALLNFSWGFGIVAGTLVRDQFPLIPEAFLVDLSSFVCLLTLVGFFAFSGVWINTLGRTASMGQEMALEEVAQEAGLTKRETEVTALLLEGRSLRIVQQELFISEGTARTHAKRIYAKLGVHSKQELIDYFKRHLAER</sequence>
<feature type="transmembrane region" description="Helical" evidence="4">
    <location>
        <begin position="227"/>
        <end position="249"/>
    </location>
</feature>
<dbReference type="PRINTS" id="PR00038">
    <property type="entry name" value="HTHLUXR"/>
</dbReference>
<dbReference type="AlphaFoldDB" id="A0A4S4FZP9"/>
<feature type="transmembrane region" description="Helical" evidence="4">
    <location>
        <begin position="317"/>
        <end position="340"/>
    </location>
</feature>
<feature type="transmembrane region" description="Helical" evidence="4">
    <location>
        <begin position="287"/>
        <end position="305"/>
    </location>
</feature>
<feature type="transmembrane region" description="Helical" evidence="4">
    <location>
        <begin position="261"/>
        <end position="280"/>
    </location>
</feature>
<dbReference type="Gene3D" id="1.10.10.10">
    <property type="entry name" value="Winged helix-like DNA-binding domain superfamily/Winged helix DNA-binding domain"/>
    <property type="match status" value="1"/>
</dbReference>
<feature type="transmembrane region" description="Helical" evidence="4">
    <location>
        <begin position="42"/>
        <end position="61"/>
    </location>
</feature>
<dbReference type="EMBL" id="SSTJ01000017">
    <property type="protein sequence ID" value="THG36343.1"/>
    <property type="molecule type" value="Genomic_DNA"/>
</dbReference>
<dbReference type="GO" id="GO:0006355">
    <property type="term" value="P:regulation of DNA-templated transcription"/>
    <property type="evidence" value="ECO:0007669"/>
    <property type="project" value="InterPro"/>
</dbReference>
<keyword evidence="4" id="KW-1133">Transmembrane helix</keyword>
<keyword evidence="4" id="KW-0472">Membrane</keyword>
<dbReference type="GO" id="GO:0003677">
    <property type="term" value="F:DNA binding"/>
    <property type="evidence" value="ECO:0007669"/>
    <property type="project" value="UniProtKB-KW"/>
</dbReference>
<dbReference type="InterPro" id="IPR000792">
    <property type="entry name" value="Tscrpt_reg_LuxR_C"/>
</dbReference>
<reference evidence="6 7" key="1">
    <citation type="submission" date="2019-04" db="EMBL/GenBank/DDBJ databases">
        <title>Microbes associate with the intestines of laboratory mice.</title>
        <authorList>
            <person name="Navarre W."/>
            <person name="Wong E."/>
            <person name="Huang K.C."/>
            <person name="Tropini C."/>
            <person name="Ng K."/>
            <person name="Yu B."/>
        </authorList>
    </citation>
    <scope>NUCLEOTIDE SEQUENCE [LARGE SCALE GENOMIC DNA]</scope>
    <source>
        <strain evidence="6 7">NM80_B27</strain>
    </source>
</reference>
<evidence type="ECO:0000256" key="4">
    <source>
        <dbReference type="SAM" id="Phobius"/>
    </source>
</evidence>
<accession>A0A4S4FZP9</accession>
<keyword evidence="4" id="KW-0812">Transmembrane</keyword>
<evidence type="ECO:0000256" key="1">
    <source>
        <dbReference type="ARBA" id="ARBA00023015"/>
    </source>
</evidence>
<gene>
    <name evidence="6" type="ORF">E5986_10325</name>
</gene>
<evidence type="ECO:0000256" key="3">
    <source>
        <dbReference type="ARBA" id="ARBA00023163"/>
    </source>
</evidence>
<name>A0A4S4FZP9_9ACTN</name>
<dbReference type="InterPro" id="IPR016032">
    <property type="entry name" value="Sig_transdc_resp-reg_C-effctor"/>
</dbReference>
<dbReference type="InterPro" id="IPR036388">
    <property type="entry name" value="WH-like_DNA-bd_sf"/>
</dbReference>
<evidence type="ECO:0000259" key="5">
    <source>
        <dbReference type="PROSITE" id="PS50043"/>
    </source>
</evidence>
<feature type="domain" description="HTH luxR-type" evidence="5">
    <location>
        <begin position="357"/>
        <end position="422"/>
    </location>
</feature>